<evidence type="ECO:0000256" key="1">
    <source>
        <dbReference type="SAM" id="Phobius"/>
    </source>
</evidence>
<dbReference type="InterPro" id="IPR000160">
    <property type="entry name" value="GGDEF_dom"/>
</dbReference>
<comment type="caution">
    <text evidence="3">The sequence shown here is derived from an EMBL/GenBank/DDBJ whole genome shotgun (WGS) entry which is preliminary data.</text>
</comment>
<feature type="transmembrane region" description="Helical" evidence="1">
    <location>
        <begin position="14"/>
        <end position="34"/>
    </location>
</feature>
<feature type="transmembrane region" description="Helical" evidence="1">
    <location>
        <begin position="120"/>
        <end position="138"/>
    </location>
</feature>
<organism evidence="3 4">
    <name type="scientific">Ruminococcus albus SY3</name>
    <dbReference type="NCBI Taxonomy" id="1341156"/>
    <lineage>
        <taxon>Bacteria</taxon>
        <taxon>Bacillati</taxon>
        <taxon>Bacillota</taxon>
        <taxon>Clostridia</taxon>
        <taxon>Eubacteriales</taxon>
        <taxon>Oscillospiraceae</taxon>
        <taxon>Ruminococcus</taxon>
    </lineage>
</organism>
<keyword evidence="1" id="KW-0812">Transmembrane</keyword>
<feature type="transmembrane region" description="Helical" evidence="1">
    <location>
        <begin position="92"/>
        <end position="108"/>
    </location>
</feature>
<name>A0A011UAU1_RUMAL</name>
<dbReference type="InterPro" id="IPR029787">
    <property type="entry name" value="Nucleotide_cyclase"/>
</dbReference>
<evidence type="ECO:0000313" key="3">
    <source>
        <dbReference type="EMBL" id="EXM37729.1"/>
    </source>
</evidence>
<dbReference type="InterPro" id="IPR050469">
    <property type="entry name" value="Diguanylate_Cyclase"/>
</dbReference>
<keyword evidence="4" id="KW-1185">Reference proteome</keyword>
<dbReference type="Pfam" id="PF00990">
    <property type="entry name" value="GGDEF"/>
    <property type="match status" value="1"/>
</dbReference>
<evidence type="ECO:0000259" key="2">
    <source>
        <dbReference type="PROSITE" id="PS50887"/>
    </source>
</evidence>
<proteinExistence type="predicted"/>
<dbReference type="GO" id="GO:0043709">
    <property type="term" value="P:cell adhesion involved in single-species biofilm formation"/>
    <property type="evidence" value="ECO:0007669"/>
    <property type="project" value="TreeGrafter"/>
</dbReference>
<feature type="transmembrane region" description="Helical" evidence="1">
    <location>
        <begin position="40"/>
        <end position="58"/>
    </location>
</feature>
<keyword evidence="3" id="KW-0808">Transferase</keyword>
<reference evidence="3 4" key="1">
    <citation type="submission" date="2013-06" db="EMBL/GenBank/DDBJ databases">
        <title>Rumen cellulosomics: divergent fiber-degrading strategies revealed by comparative genome-wide analysis of six Ruminococcal strains.</title>
        <authorList>
            <person name="Dassa B."/>
            <person name="Borovok I."/>
            <person name="Lamed R."/>
            <person name="Flint H."/>
            <person name="Yeoman C.J."/>
            <person name="White B."/>
            <person name="Bayer E.A."/>
        </authorList>
    </citation>
    <scope>NUCLEOTIDE SEQUENCE [LARGE SCALE GENOMIC DNA]</scope>
    <source>
        <strain evidence="3 4">SY3</strain>
    </source>
</reference>
<dbReference type="Gene3D" id="3.30.70.270">
    <property type="match status" value="1"/>
</dbReference>
<dbReference type="AlphaFoldDB" id="A0A011UAU1"/>
<dbReference type="PATRIC" id="fig|1341156.4.peg.2670"/>
<dbReference type="SUPFAM" id="SSF55073">
    <property type="entry name" value="Nucleotide cyclase"/>
    <property type="match status" value="1"/>
</dbReference>
<sequence>MEKTIKNTVLIEKLTLFFGGFLLFTDVFFLLIGINADMPIIRNVIYVKLVINTTNIYLILNKHYLVSTIIICTVIMGFMLTGLVCVGPEAEFQLYALGMLACISYSGYLHNRVLKKELPFVMMLAIHVALYVLGYIYARTHEPIYHISDFAMNILIAFNSAATFGIVIIYMVLFHNVAIHSEEKLEKMALIDNLTELYNRHFLLTSMEHMEVGSPEDRWLAILDIDDFKKVNDTYGHNCGDYILKEVAYITKMTCKDCIVCRWGGEEFIILSTVRKDESEILESLRKKIGSEEFRFEGKVLHITVTIGAAHYEKSLTNDRWISKADEKLYHGKTNGKNQVVL</sequence>
<dbReference type="CDD" id="cd01949">
    <property type="entry name" value="GGDEF"/>
    <property type="match status" value="1"/>
</dbReference>
<feature type="domain" description="GGDEF" evidence="2">
    <location>
        <begin position="216"/>
        <end position="342"/>
    </location>
</feature>
<gene>
    <name evidence="3" type="ORF">RASY3_15390</name>
</gene>
<dbReference type="PROSITE" id="PS50887">
    <property type="entry name" value="GGDEF"/>
    <property type="match status" value="1"/>
</dbReference>
<feature type="transmembrane region" description="Helical" evidence="1">
    <location>
        <begin position="65"/>
        <end position="86"/>
    </location>
</feature>
<protein>
    <submittedName>
        <fullName evidence="3">Histidine kinase</fullName>
    </submittedName>
</protein>
<dbReference type="GO" id="GO:0016301">
    <property type="term" value="F:kinase activity"/>
    <property type="evidence" value="ECO:0007669"/>
    <property type="project" value="UniProtKB-KW"/>
</dbReference>
<dbReference type="GO" id="GO:1902201">
    <property type="term" value="P:negative regulation of bacterial-type flagellum-dependent cell motility"/>
    <property type="evidence" value="ECO:0007669"/>
    <property type="project" value="TreeGrafter"/>
</dbReference>
<keyword evidence="1" id="KW-0472">Membrane</keyword>
<dbReference type="OrthoDB" id="9807794at2"/>
<dbReference type="InterPro" id="IPR043128">
    <property type="entry name" value="Rev_trsase/Diguanyl_cyclase"/>
</dbReference>
<accession>A0A011UAU1</accession>
<dbReference type="PANTHER" id="PTHR45138:SF9">
    <property type="entry name" value="DIGUANYLATE CYCLASE DGCM-RELATED"/>
    <property type="match status" value="1"/>
</dbReference>
<dbReference type="NCBIfam" id="TIGR00254">
    <property type="entry name" value="GGDEF"/>
    <property type="match status" value="1"/>
</dbReference>
<dbReference type="GO" id="GO:0005886">
    <property type="term" value="C:plasma membrane"/>
    <property type="evidence" value="ECO:0007669"/>
    <property type="project" value="TreeGrafter"/>
</dbReference>
<feature type="transmembrane region" description="Helical" evidence="1">
    <location>
        <begin position="150"/>
        <end position="174"/>
    </location>
</feature>
<dbReference type="PANTHER" id="PTHR45138">
    <property type="entry name" value="REGULATORY COMPONENTS OF SENSORY TRANSDUCTION SYSTEM"/>
    <property type="match status" value="1"/>
</dbReference>
<dbReference type="GO" id="GO:0052621">
    <property type="term" value="F:diguanylate cyclase activity"/>
    <property type="evidence" value="ECO:0007669"/>
    <property type="project" value="TreeGrafter"/>
</dbReference>
<dbReference type="EMBL" id="JEOB01000004">
    <property type="protein sequence ID" value="EXM37729.1"/>
    <property type="molecule type" value="Genomic_DNA"/>
</dbReference>
<keyword evidence="3" id="KW-0418">Kinase</keyword>
<dbReference type="RefSeq" id="WP_037289577.1">
    <property type="nucleotide sequence ID" value="NZ_JEOB01000004.1"/>
</dbReference>
<dbReference type="SMART" id="SM00267">
    <property type="entry name" value="GGDEF"/>
    <property type="match status" value="1"/>
</dbReference>
<keyword evidence="1" id="KW-1133">Transmembrane helix</keyword>
<evidence type="ECO:0000313" key="4">
    <source>
        <dbReference type="Proteomes" id="UP000021369"/>
    </source>
</evidence>
<dbReference type="Proteomes" id="UP000021369">
    <property type="component" value="Unassembled WGS sequence"/>
</dbReference>